<proteinExistence type="predicted"/>
<accession>A0ABQ5PVX1</accession>
<reference evidence="2" key="1">
    <citation type="journal article" date="2023" name="Antonie Van Leeuwenhoek">
        <title>Mesoterricola silvestris gen. nov., sp. nov., Mesoterricola sediminis sp. nov., Geothrix oryzae sp. nov., Geothrix edaphica sp. nov., Geothrix rubra sp. nov., and Geothrix limicola sp. nov., six novel members of Acidobacteriota isolated from soils.</title>
        <authorList>
            <person name="Itoh H."/>
            <person name="Sugisawa Y."/>
            <person name="Mise K."/>
            <person name="Xu Z."/>
            <person name="Kuniyasu M."/>
            <person name="Ushijima N."/>
            <person name="Kawano K."/>
            <person name="Kobayashi E."/>
            <person name="Shiratori Y."/>
            <person name="Masuda Y."/>
            <person name="Senoo K."/>
        </authorList>
    </citation>
    <scope>NUCLEOTIDE SEQUENCE</scope>
    <source>
        <strain evidence="2">Red802</strain>
    </source>
</reference>
<evidence type="ECO:0000259" key="1">
    <source>
        <dbReference type="Pfam" id="PF10105"/>
    </source>
</evidence>
<sequence>MVLAAMERQAENLEPHPLQTLRQALQGEPADLSALVEGLVEEDLVEEGACLVRAERRQAREEPAKQIGSLLAPLATKAMARREATWQLDSRRATVRLGYAKDGGALDFDEGDVHAILLQAFRLEGFRLALDFGKRSRPSLRLELPLPAGAGGLAEWAEAELRMEPPEAHGSLMARMNRRLPEGLRIHHWDACPPYASPLGELADASHWRWECPADHADGARLRTAAFLRATEWLWEKGGRIEGRKQVKQLDLRPLVTDLRWEGNVLFSTTRAEVGNPLKVHAAILGLEPSALRGLLRLSLDLRPDPRLAQAERFEPKLKNMYEDAVLLSGGSNITLVDEDDDEPLRLG</sequence>
<evidence type="ECO:0000313" key="2">
    <source>
        <dbReference type="EMBL" id="GLH66537.1"/>
    </source>
</evidence>
<dbReference type="Proteomes" id="UP001165044">
    <property type="component" value="Unassembled WGS sequence"/>
</dbReference>
<dbReference type="Pfam" id="PF10105">
    <property type="entry name" value="DUF2344"/>
    <property type="match status" value="1"/>
</dbReference>
<keyword evidence="3" id="KW-1185">Reference proteome</keyword>
<dbReference type="InterPro" id="IPR018768">
    <property type="entry name" value="DUF2344"/>
</dbReference>
<evidence type="ECO:0000313" key="3">
    <source>
        <dbReference type="Proteomes" id="UP001165044"/>
    </source>
</evidence>
<dbReference type="EMBL" id="BSDC01000001">
    <property type="protein sequence ID" value="GLH66537.1"/>
    <property type="molecule type" value="Genomic_DNA"/>
</dbReference>
<protein>
    <recommendedName>
        <fullName evidence="1">DUF2344 domain-containing protein</fullName>
    </recommendedName>
</protein>
<gene>
    <name evidence="2" type="ORF">GETHED_09010</name>
</gene>
<feature type="domain" description="DUF2344" evidence="1">
    <location>
        <begin position="96"/>
        <end position="262"/>
    </location>
</feature>
<organism evidence="2 3">
    <name type="scientific">Geothrix edaphica</name>
    <dbReference type="NCBI Taxonomy" id="2927976"/>
    <lineage>
        <taxon>Bacteria</taxon>
        <taxon>Pseudomonadati</taxon>
        <taxon>Acidobacteriota</taxon>
        <taxon>Holophagae</taxon>
        <taxon>Holophagales</taxon>
        <taxon>Holophagaceae</taxon>
        <taxon>Geothrix</taxon>
    </lineage>
</organism>
<name>A0ABQ5PVX1_9BACT</name>
<comment type="caution">
    <text evidence="2">The sequence shown here is derived from an EMBL/GenBank/DDBJ whole genome shotgun (WGS) entry which is preliminary data.</text>
</comment>